<feature type="transmembrane region" description="Helical" evidence="1">
    <location>
        <begin position="77"/>
        <end position="97"/>
    </location>
</feature>
<feature type="transmembrane region" description="Helical" evidence="1">
    <location>
        <begin position="245"/>
        <end position="261"/>
    </location>
</feature>
<dbReference type="STRING" id="1002526.SAMN05216578_102383"/>
<gene>
    <name evidence="3" type="ORF">SAMN05216578_102383</name>
</gene>
<dbReference type="InterPro" id="IPR018677">
    <property type="entry name" value="DUF2157"/>
</dbReference>
<sequence length="325" mass="35392">MDHMDELRRRDQLLSWGEQGLLTPTQLKRALAPATSAASAAQWRWALDRLLGFYGCLLLALGVIFFFAFNWDELHRGHKLAAAALALSGFAVAAFILQSGSAFQHACLFGAALTTGALLALIGQIYQTGADIWQLFAGWSALMLLWVLLSRSAASWMLLWLVVNLAVLRYFAVHAGWLGSILTSASGLLAAVLTNLLLLLVFEMAGGWLLLRPGRLLHRLCGLALVAALTVGGCIGWWQHEYRELLVGLLLAALIGLPVYLRRRPDLFMVAILAYSLVVLTAAGLIRLLDPLDGFGVLQLVGIQLLASSAAVSVWLHRLYREANA</sequence>
<feature type="transmembrane region" description="Helical" evidence="1">
    <location>
        <begin position="51"/>
        <end position="71"/>
    </location>
</feature>
<dbReference type="Proteomes" id="UP000242815">
    <property type="component" value="Unassembled WGS sequence"/>
</dbReference>
<organism evidence="3 4">
    <name type="scientific">Halopseudomonas formosensis</name>
    <dbReference type="NCBI Taxonomy" id="1002526"/>
    <lineage>
        <taxon>Bacteria</taxon>
        <taxon>Pseudomonadati</taxon>
        <taxon>Pseudomonadota</taxon>
        <taxon>Gammaproteobacteria</taxon>
        <taxon>Pseudomonadales</taxon>
        <taxon>Pseudomonadaceae</taxon>
        <taxon>Halopseudomonas</taxon>
    </lineage>
</organism>
<feature type="transmembrane region" description="Helical" evidence="1">
    <location>
        <begin position="295"/>
        <end position="316"/>
    </location>
</feature>
<feature type="transmembrane region" description="Helical" evidence="1">
    <location>
        <begin position="132"/>
        <end position="149"/>
    </location>
</feature>
<evidence type="ECO:0000256" key="1">
    <source>
        <dbReference type="SAM" id="Phobius"/>
    </source>
</evidence>
<keyword evidence="1" id="KW-0472">Membrane</keyword>
<keyword evidence="1" id="KW-1133">Transmembrane helix</keyword>
<accession>A0A1I6AT04</accession>
<feature type="transmembrane region" description="Helical" evidence="1">
    <location>
        <begin position="156"/>
        <end position="177"/>
    </location>
</feature>
<feature type="transmembrane region" description="Helical" evidence="1">
    <location>
        <begin position="189"/>
        <end position="211"/>
    </location>
</feature>
<keyword evidence="1" id="KW-0812">Transmembrane</keyword>
<feature type="transmembrane region" description="Helical" evidence="1">
    <location>
        <begin position="106"/>
        <end position="126"/>
    </location>
</feature>
<feature type="domain" description="DUF2157" evidence="2">
    <location>
        <begin position="15"/>
        <end position="156"/>
    </location>
</feature>
<dbReference type="AlphaFoldDB" id="A0A1I6AT04"/>
<evidence type="ECO:0000313" key="4">
    <source>
        <dbReference type="Proteomes" id="UP000242815"/>
    </source>
</evidence>
<dbReference type="RefSeq" id="WP_090537591.1">
    <property type="nucleotide sequence ID" value="NZ_FOYD01000002.1"/>
</dbReference>
<dbReference type="EMBL" id="FOYD01000002">
    <property type="protein sequence ID" value="SFQ71805.1"/>
    <property type="molecule type" value="Genomic_DNA"/>
</dbReference>
<name>A0A1I6AT04_9GAMM</name>
<feature type="transmembrane region" description="Helical" evidence="1">
    <location>
        <begin position="220"/>
        <end position="239"/>
    </location>
</feature>
<dbReference type="Pfam" id="PF09925">
    <property type="entry name" value="DUF2157"/>
    <property type="match status" value="1"/>
</dbReference>
<reference evidence="3 4" key="1">
    <citation type="submission" date="2016-10" db="EMBL/GenBank/DDBJ databases">
        <authorList>
            <person name="de Groot N.N."/>
        </authorList>
    </citation>
    <scope>NUCLEOTIDE SEQUENCE [LARGE SCALE GENOMIC DNA]</scope>
    <source>
        <strain evidence="3 4">JCM 18415</strain>
    </source>
</reference>
<evidence type="ECO:0000259" key="2">
    <source>
        <dbReference type="Pfam" id="PF09925"/>
    </source>
</evidence>
<feature type="transmembrane region" description="Helical" evidence="1">
    <location>
        <begin position="268"/>
        <end position="289"/>
    </location>
</feature>
<dbReference type="OrthoDB" id="327621at2"/>
<protein>
    <submittedName>
        <fullName evidence="3">Predicted membrane protein</fullName>
    </submittedName>
</protein>
<evidence type="ECO:0000313" key="3">
    <source>
        <dbReference type="EMBL" id="SFQ71805.1"/>
    </source>
</evidence>
<proteinExistence type="predicted"/>